<gene>
    <name evidence="5" type="primary">mug</name>
    <name evidence="5" type="ORF">BMWSH_2730</name>
</gene>
<keyword evidence="3" id="KW-0234">DNA repair</keyword>
<dbReference type="GO" id="GO:0006285">
    <property type="term" value="P:base-excision repair, AP site formation"/>
    <property type="evidence" value="ECO:0007669"/>
    <property type="project" value="InterPro"/>
</dbReference>
<dbReference type="EMBL" id="CP003017">
    <property type="protein sequence ID" value="AEN89612.1"/>
    <property type="molecule type" value="Genomic_DNA"/>
</dbReference>
<dbReference type="CDD" id="cd10028">
    <property type="entry name" value="UDG-F2_TDG_MUG"/>
    <property type="match status" value="1"/>
</dbReference>
<proteinExistence type="predicted"/>
<dbReference type="Pfam" id="PF03167">
    <property type="entry name" value="UDG"/>
    <property type="match status" value="1"/>
</dbReference>
<dbReference type="Proteomes" id="UP000001283">
    <property type="component" value="Chromosome"/>
</dbReference>
<dbReference type="AlphaFoldDB" id="A0A8D3X201"/>
<dbReference type="PANTHER" id="PTHR12159">
    <property type="entry name" value="G/T AND G/U MISMATCH-SPECIFIC DNA GLYCOSYLASE"/>
    <property type="match status" value="1"/>
</dbReference>
<evidence type="ECO:0000313" key="6">
    <source>
        <dbReference type="Proteomes" id="UP000001283"/>
    </source>
</evidence>
<evidence type="ECO:0000256" key="1">
    <source>
        <dbReference type="ARBA" id="ARBA00022763"/>
    </source>
</evidence>
<evidence type="ECO:0000313" key="5">
    <source>
        <dbReference type="EMBL" id="AEN89612.1"/>
    </source>
</evidence>
<dbReference type="NCBIfam" id="NF007570">
    <property type="entry name" value="PRK10201.1"/>
    <property type="match status" value="1"/>
</dbReference>
<keyword evidence="1" id="KW-0227">DNA damage</keyword>
<dbReference type="Gene3D" id="3.40.470.10">
    <property type="entry name" value="Uracil-DNA glycosylase-like domain"/>
    <property type="match status" value="1"/>
</dbReference>
<dbReference type="InterPro" id="IPR036895">
    <property type="entry name" value="Uracil-DNA_glycosylase-like_sf"/>
</dbReference>
<protein>
    <submittedName>
        <fullName evidence="5">Uracil-DNA glycosylase superfamily</fullName>
    </submittedName>
</protein>
<evidence type="ECO:0000259" key="4">
    <source>
        <dbReference type="Pfam" id="PF03167"/>
    </source>
</evidence>
<dbReference type="KEGG" id="bmh:BMWSH_2730"/>
<dbReference type="GO" id="GO:0004844">
    <property type="term" value="F:uracil DNA N-glycosylase activity"/>
    <property type="evidence" value="ECO:0007669"/>
    <property type="project" value="TreeGrafter"/>
</dbReference>
<dbReference type="PANTHER" id="PTHR12159:SF9">
    <property type="entry name" value="G_T MISMATCH-SPECIFIC THYMINE DNA GLYCOSYLASE"/>
    <property type="match status" value="1"/>
</dbReference>
<accession>A0A8D3X201</accession>
<reference evidence="5 6" key="1">
    <citation type="journal article" date="2011" name="J. Bacteriol.">
        <title>Complete genome sequence of the industrial strain Bacillus megaterium WSH-002.</title>
        <authorList>
            <person name="Liu L."/>
            <person name="Li Y."/>
            <person name="Zhang J."/>
            <person name="Zou W."/>
            <person name="Zhou Z."/>
            <person name="Liu J."/>
            <person name="Li X."/>
            <person name="Wang L."/>
            <person name="Chen J."/>
        </authorList>
    </citation>
    <scope>NUCLEOTIDE SEQUENCE [LARGE SCALE GENOMIC DNA]</scope>
    <source>
        <strain evidence="5 6">WSH-002</strain>
    </source>
</reference>
<organism evidence="5 6">
    <name type="scientific">Priestia megaterium (strain WSH-002)</name>
    <name type="common">Bacillus megaterium</name>
    <dbReference type="NCBI Taxonomy" id="1006007"/>
    <lineage>
        <taxon>Bacteria</taxon>
        <taxon>Bacillati</taxon>
        <taxon>Bacillota</taxon>
        <taxon>Bacilli</taxon>
        <taxon>Bacillales</taxon>
        <taxon>Bacillaceae</taxon>
        <taxon>Priestia</taxon>
    </lineage>
</organism>
<name>A0A8D3X201_PRIMW</name>
<evidence type="ECO:0000256" key="2">
    <source>
        <dbReference type="ARBA" id="ARBA00022801"/>
    </source>
</evidence>
<keyword evidence="2" id="KW-0378">Hydrolase</keyword>
<feature type="domain" description="Uracil-DNA glycosylase-like" evidence="4">
    <location>
        <begin position="7"/>
        <end position="154"/>
    </location>
</feature>
<sequence length="172" mass="19523">MPMNSIFDHIQPNLDILFVGFNPSIRSGETGHHFANPTNRFWTILHKAGLTNRKYHPEEDHSLLQLGYGLTNIVERPTKAADEITKEEYAEGREILKKKIATYTPKIVCFVGKGVYQQYSGRKQVKWGKQEESMVSGIMDFVAPSSSGLVRMKVDEVVAIYAELPKLLRTLK</sequence>
<evidence type="ECO:0000256" key="3">
    <source>
        <dbReference type="ARBA" id="ARBA00023204"/>
    </source>
</evidence>
<dbReference type="GO" id="GO:0008263">
    <property type="term" value="F:pyrimidine-specific mismatch base pair DNA N-glycosylase activity"/>
    <property type="evidence" value="ECO:0007669"/>
    <property type="project" value="TreeGrafter"/>
</dbReference>
<dbReference type="SUPFAM" id="SSF52141">
    <property type="entry name" value="Uracil-DNA glycosylase-like"/>
    <property type="match status" value="1"/>
</dbReference>
<dbReference type="InterPro" id="IPR005122">
    <property type="entry name" value="Uracil-DNA_glycosylase-like"/>
</dbReference>
<dbReference type="InterPro" id="IPR015637">
    <property type="entry name" value="MUG/TDG"/>
</dbReference>